<dbReference type="InterPro" id="IPR004606">
    <property type="entry name" value="Mop_domain"/>
</dbReference>
<keyword evidence="4 8" id="KW-0067">ATP-binding</keyword>
<dbReference type="InterPro" id="IPR008995">
    <property type="entry name" value="Mo/tungstate-bd_C_term_dom"/>
</dbReference>
<dbReference type="GO" id="GO:0015689">
    <property type="term" value="P:molybdate ion transport"/>
    <property type="evidence" value="ECO:0007669"/>
    <property type="project" value="InterPro"/>
</dbReference>
<dbReference type="SUPFAM" id="SSF52540">
    <property type="entry name" value="P-loop containing nucleoside triphosphate hydrolases"/>
    <property type="match status" value="1"/>
</dbReference>
<dbReference type="AlphaFoldDB" id="A0A7Y9RZ33"/>
<organism evidence="8 9">
    <name type="scientific">Nocardioides perillae</name>
    <dbReference type="NCBI Taxonomy" id="1119534"/>
    <lineage>
        <taxon>Bacteria</taxon>
        <taxon>Bacillati</taxon>
        <taxon>Actinomycetota</taxon>
        <taxon>Actinomycetes</taxon>
        <taxon>Propionibacteriales</taxon>
        <taxon>Nocardioidaceae</taxon>
        <taxon>Nocardioides</taxon>
    </lineage>
</organism>
<dbReference type="PANTHER" id="PTHR42781:SF4">
    <property type="entry name" value="SPERMIDINE_PUTRESCINE IMPORT ATP-BINDING PROTEIN POTA"/>
    <property type="match status" value="1"/>
</dbReference>
<name>A0A7Y9RZ33_9ACTN</name>
<dbReference type="InterPro" id="IPR003439">
    <property type="entry name" value="ABC_transporter-like_ATP-bd"/>
</dbReference>
<dbReference type="PANTHER" id="PTHR42781">
    <property type="entry name" value="SPERMIDINE/PUTRESCINE IMPORT ATP-BINDING PROTEIN POTA"/>
    <property type="match status" value="1"/>
</dbReference>
<dbReference type="InterPro" id="IPR003593">
    <property type="entry name" value="AAA+_ATPase"/>
</dbReference>
<evidence type="ECO:0000313" key="8">
    <source>
        <dbReference type="EMBL" id="NYG56769.1"/>
    </source>
</evidence>
<dbReference type="GO" id="GO:0016887">
    <property type="term" value="F:ATP hydrolysis activity"/>
    <property type="evidence" value="ECO:0007669"/>
    <property type="project" value="InterPro"/>
</dbReference>
<dbReference type="Gene3D" id="3.40.50.300">
    <property type="entry name" value="P-loop containing nucleotide triphosphate hydrolases"/>
    <property type="match status" value="1"/>
</dbReference>
<dbReference type="EMBL" id="JACCAC010000001">
    <property type="protein sequence ID" value="NYG56769.1"/>
    <property type="molecule type" value="Genomic_DNA"/>
</dbReference>
<dbReference type="PROSITE" id="PS50893">
    <property type="entry name" value="ABC_TRANSPORTER_2"/>
    <property type="match status" value="1"/>
</dbReference>
<dbReference type="InterPro" id="IPR050093">
    <property type="entry name" value="ABC_SmlMolc_Importer"/>
</dbReference>
<dbReference type="RefSeq" id="WP_343049419.1">
    <property type="nucleotide sequence ID" value="NZ_JACCAC010000001.1"/>
</dbReference>
<evidence type="ECO:0000259" key="6">
    <source>
        <dbReference type="PROSITE" id="PS50893"/>
    </source>
</evidence>
<dbReference type="InterPro" id="IPR017871">
    <property type="entry name" value="ABC_transporter-like_CS"/>
</dbReference>
<dbReference type="Gene3D" id="2.40.50.100">
    <property type="match status" value="1"/>
</dbReference>
<dbReference type="GO" id="GO:0005524">
    <property type="term" value="F:ATP binding"/>
    <property type="evidence" value="ECO:0007669"/>
    <property type="project" value="UniProtKB-KW"/>
</dbReference>
<dbReference type="InterPro" id="IPR005116">
    <property type="entry name" value="Transp-assoc_OB_typ1"/>
</dbReference>
<evidence type="ECO:0000313" key="9">
    <source>
        <dbReference type="Proteomes" id="UP000544110"/>
    </source>
</evidence>
<feature type="domain" description="Mop" evidence="7">
    <location>
        <begin position="296"/>
        <end position="357"/>
    </location>
</feature>
<comment type="caution">
    <text evidence="8">The sequence shown here is derived from an EMBL/GenBank/DDBJ whole genome shotgun (WGS) entry which is preliminary data.</text>
</comment>
<keyword evidence="3" id="KW-0547">Nucleotide-binding</keyword>
<feature type="domain" description="ABC transporter" evidence="6">
    <location>
        <begin position="3"/>
        <end position="240"/>
    </location>
</feature>
<keyword evidence="9" id="KW-1185">Reference proteome</keyword>
<sequence length="359" mass="37236">MAVPATGLQARVVVPERGVDVALDVAAGKTVALLGANGAGKSTLLAAVAGLLRPAAGEVVLDGRPLTVAARGRTSTWVPPHDRRVATLAQDPLLFPHLSARDNVAFGPRAAGTPRRTAQRQAARWLAEVGVEDLADRRPAALSGGQAQRVALARALAADPSLLLLDEPMAALDVAVAPALRQVLRRVLAARTVLVVTHDVLDALLLADWVVVLEAGRVVEAGATTDVLTRPRSAFAARIAGLDLVAGRWRGGAVETADGRRVVGEPDPADGPPAEGEEVVAVFRPTAVAVHRDAPGGSPRNALPVVVTDVEPHGDRVRLRAGDLAAEVTVQAAAELDLAPGDRALFAVKATEVAVHRRR</sequence>
<dbReference type="Proteomes" id="UP000544110">
    <property type="component" value="Unassembled WGS sequence"/>
</dbReference>
<dbReference type="SUPFAM" id="SSF50331">
    <property type="entry name" value="MOP-like"/>
    <property type="match status" value="1"/>
</dbReference>
<dbReference type="PROSITE" id="PS51866">
    <property type="entry name" value="MOP"/>
    <property type="match status" value="1"/>
</dbReference>
<gene>
    <name evidence="8" type="ORF">BJ989_003073</name>
</gene>
<dbReference type="PROSITE" id="PS00211">
    <property type="entry name" value="ABC_TRANSPORTER_1"/>
    <property type="match status" value="1"/>
</dbReference>
<reference evidence="8 9" key="1">
    <citation type="submission" date="2020-07" db="EMBL/GenBank/DDBJ databases">
        <title>Sequencing the genomes of 1000 actinobacteria strains.</title>
        <authorList>
            <person name="Klenk H.-P."/>
        </authorList>
    </citation>
    <scope>NUCLEOTIDE SEQUENCE [LARGE SCALE GENOMIC DNA]</scope>
    <source>
        <strain evidence="8 9">DSM 24552</strain>
    </source>
</reference>
<keyword evidence="2 5" id="KW-0500">Molybdenum</keyword>
<evidence type="ECO:0000256" key="5">
    <source>
        <dbReference type="PROSITE-ProRule" id="PRU01213"/>
    </source>
</evidence>
<evidence type="ECO:0000256" key="2">
    <source>
        <dbReference type="ARBA" id="ARBA00022505"/>
    </source>
</evidence>
<proteinExistence type="predicted"/>
<evidence type="ECO:0000256" key="3">
    <source>
        <dbReference type="ARBA" id="ARBA00022741"/>
    </source>
</evidence>
<dbReference type="SMART" id="SM00382">
    <property type="entry name" value="AAA"/>
    <property type="match status" value="1"/>
</dbReference>
<protein>
    <submittedName>
        <fullName evidence="8">Molybdate transport system ATP-binding protein</fullName>
    </submittedName>
</protein>
<dbReference type="InterPro" id="IPR027417">
    <property type="entry name" value="P-loop_NTPase"/>
</dbReference>
<evidence type="ECO:0000256" key="1">
    <source>
        <dbReference type="ARBA" id="ARBA00022448"/>
    </source>
</evidence>
<keyword evidence="1" id="KW-0813">Transport</keyword>
<dbReference type="Pfam" id="PF00005">
    <property type="entry name" value="ABC_tran"/>
    <property type="match status" value="1"/>
</dbReference>
<evidence type="ECO:0000259" key="7">
    <source>
        <dbReference type="PROSITE" id="PS51866"/>
    </source>
</evidence>
<dbReference type="Pfam" id="PF03459">
    <property type="entry name" value="TOBE"/>
    <property type="match status" value="1"/>
</dbReference>
<evidence type="ECO:0000256" key="4">
    <source>
        <dbReference type="ARBA" id="ARBA00022840"/>
    </source>
</evidence>
<accession>A0A7Y9RZ33</accession>